<comment type="caution">
    <text evidence="1">The sequence shown here is derived from an EMBL/GenBank/DDBJ whole genome shotgun (WGS) entry which is preliminary data.</text>
</comment>
<accession>A0A2H0UD08</accession>
<evidence type="ECO:0000313" key="2">
    <source>
        <dbReference type="Proteomes" id="UP000229344"/>
    </source>
</evidence>
<protein>
    <submittedName>
        <fullName evidence="1">Uncharacterized protein</fullName>
    </submittedName>
</protein>
<dbReference type="EMBL" id="PFBI01000006">
    <property type="protein sequence ID" value="PIR84313.1"/>
    <property type="molecule type" value="Genomic_DNA"/>
</dbReference>
<dbReference type="AlphaFoldDB" id="A0A2H0UD08"/>
<evidence type="ECO:0000313" key="1">
    <source>
        <dbReference type="EMBL" id="PIR84313.1"/>
    </source>
</evidence>
<organism evidence="1 2">
    <name type="scientific">Candidatus Kaiserbacteria bacterium CG10_big_fil_rev_8_21_14_0_10_47_16</name>
    <dbReference type="NCBI Taxonomy" id="1974608"/>
    <lineage>
        <taxon>Bacteria</taxon>
        <taxon>Candidatus Kaiseribacteriota</taxon>
    </lineage>
</organism>
<sequence length="146" mass="16816">MHIEIIKFSSYHVTVLINGVEINFIGYLNIIEKDSGNWISDKGAFFAGKNLAQKAMGVAREMNGMKPSRNSFYAKKILEWHYGPLQEKISIEDLVSTFLSLQPVCSPSRKWEILSEIKDRSPKFLKKQKRLHIVSKNNQRDLFSVN</sequence>
<name>A0A2H0UD08_9BACT</name>
<reference evidence="2" key="1">
    <citation type="submission" date="2017-09" db="EMBL/GenBank/DDBJ databases">
        <title>Depth-based differentiation of microbial function through sediment-hosted aquifers and enrichment of novel symbionts in the deep terrestrial subsurface.</title>
        <authorList>
            <person name="Probst A.J."/>
            <person name="Ladd B."/>
            <person name="Jarett J.K."/>
            <person name="Geller-Mcgrath D.E."/>
            <person name="Sieber C.M.K."/>
            <person name="Emerson J.B."/>
            <person name="Anantharaman K."/>
            <person name="Thomas B.C."/>
            <person name="Malmstrom R."/>
            <person name="Stieglmeier M."/>
            <person name="Klingl A."/>
            <person name="Woyke T."/>
            <person name="Ryan C.M."/>
            <person name="Banfield J.F."/>
        </authorList>
    </citation>
    <scope>NUCLEOTIDE SEQUENCE [LARGE SCALE GENOMIC DNA]</scope>
</reference>
<proteinExistence type="predicted"/>
<gene>
    <name evidence="1" type="ORF">COU16_01820</name>
</gene>
<dbReference type="Proteomes" id="UP000229344">
    <property type="component" value="Unassembled WGS sequence"/>
</dbReference>